<gene>
    <name evidence="1" type="ORF">G4D54_00570</name>
</gene>
<dbReference type="GeneID" id="61923985"/>
<reference evidence="1 2" key="1">
    <citation type="submission" date="2020-02" db="EMBL/GenBank/DDBJ databases">
        <authorList>
            <person name="Kociolek L.K."/>
            <person name="Ozer E.A."/>
        </authorList>
    </citation>
    <scope>NUCLEOTIDE SEQUENCE [LARGE SCALE GENOMIC DNA]</scope>
    <source>
        <strain evidence="1 2">ATCC 14501</strain>
    </source>
</reference>
<dbReference type="RefSeq" id="WP_002606789.1">
    <property type="nucleotide sequence ID" value="NZ_BAAACC010000014.1"/>
</dbReference>
<dbReference type="Proteomes" id="UP000503330">
    <property type="component" value="Chromosome"/>
</dbReference>
<name>A0AAP9SCU0_CLOIN</name>
<accession>A0AAP9SCU0</accession>
<sequence length="73" mass="8626">MKYGRHLTDFRAAFFDIGNTCFNQVHGQIPPANIDALHRLQEKDFHYEPYFEKLLDVAITYSGNRNTIYFRQA</sequence>
<organism evidence="1 2">
    <name type="scientific">Clostridium innocuum</name>
    <dbReference type="NCBI Taxonomy" id="1522"/>
    <lineage>
        <taxon>Bacteria</taxon>
        <taxon>Bacillati</taxon>
        <taxon>Bacillota</taxon>
        <taxon>Clostridia</taxon>
        <taxon>Eubacteriales</taxon>
        <taxon>Clostridiaceae</taxon>
        <taxon>Clostridium</taxon>
    </lineage>
</organism>
<dbReference type="AlphaFoldDB" id="A0AAP9SCU0"/>
<protein>
    <submittedName>
        <fullName evidence="1">Uncharacterized protein</fullName>
    </submittedName>
</protein>
<dbReference type="EMBL" id="CP048838">
    <property type="protein sequence ID" value="QJA01004.1"/>
    <property type="molecule type" value="Genomic_DNA"/>
</dbReference>
<proteinExistence type="predicted"/>
<evidence type="ECO:0000313" key="2">
    <source>
        <dbReference type="Proteomes" id="UP000503330"/>
    </source>
</evidence>
<evidence type="ECO:0000313" key="1">
    <source>
        <dbReference type="EMBL" id="QJA01004.1"/>
    </source>
</evidence>